<evidence type="ECO:0000313" key="4">
    <source>
        <dbReference type="EMBL" id="KAH7573461.1"/>
    </source>
</evidence>
<name>A0ABQ8IA79_9ROSI</name>
<dbReference type="SUPFAM" id="SSF51445">
    <property type="entry name" value="(Trans)glycosidases"/>
    <property type="match status" value="1"/>
</dbReference>
<evidence type="ECO:0000313" key="5">
    <source>
        <dbReference type="Proteomes" id="UP000827721"/>
    </source>
</evidence>
<evidence type="ECO:0000256" key="2">
    <source>
        <dbReference type="ARBA" id="ARBA00023277"/>
    </source>
</evidence>
<dbReference type="InterPro" id="IPR017853">
    <property type="entry name" value="GH"/>
</dbReference>
<evidence type="ECO:0000256" key="1">
    <source>
        <dbReference type="ARBA" id="ARBA00007240"/>
    </source>
</evidence>
<evidence type="ECO:0000256" key="3">
    <source>
        <dbReference type="ARBA" id="ARBA00025404"/>
    </source>
</evidence>
<comment type="function">
    <text evidence="3">Transglycosidase operating by a ping-pong reaction mechanism. Involved in the synthesis of raffinose, a major soluble carbohydrate in seeds, roots and tubers.</text>
</comment>
<accession>A0ABQ8IA79</accession>
<dbReference type="PANTHER" id="PTHR31268">
    <property type="match status" value="1"/>
</dbReference>
<dbReference type="Proteomes" id="UP000827721">
    <property type="component" value="Unassembled WGS sequence"/>
</dbReference>
<dbReference type="EMBL" id="JAFEMO010000003">
    <property type="protein sequence ID" value="KAH7573461.1"/>
    <property type="molecule type" value="Genomic_DNA"/>
</dbReference>
<evidence type="ECO:0008006" key="6">
    <source>
        <dbReference type="Google" id="ProtNLM"/>
    </source>
</evidence>
<keyword evidence="2" id="KW-0119">Carbohydrate metabolism</keyword>
<protein>
    <recommendedName>
        <fullName evidence="6">Galactinol--raffinose galactosyltransferase</fullName>
    </recommendedName>
</protein>
<comment type="similarity">
    <text evidence="1">Belongs to the glycosyl hydrolases 36 family.</text>
</comment>
<gene>
    <name evidence="4" type="ORF">JRO89_XS03G0153000</name>
</gene>
<keyword evidence="5" id="KW-1185">Reference proteome</keyword>
<reference evidence="4 5" key="1">
    <citation type="submission" date="2021-02" db="EMBL/GenBank/DDBJ databases">
        <title>Plant Genome Project.</title>
        <authorList>
            <person name="Zhang R.-G."/>
        </authorList>
    </citation>
    <scope>NUCLEOTIDE SEQUENCE [LARGE SCALE GENOMIC DNA]</scope>
    <source>
        <tissue evidence="4">Leaves</tissue>
    </source>
</reference>
<dbReference type="Pfam" id="PF05691">
    <property type="entry name" value="Raffinose_syn"/>
    <property type="match status" value="1"/>
</dbReference>
<organism evidence="4 5">
    <name type="scientific">Xanthoceras sorbifolium</name>
    <dbReference type="NCBI Taxonomy" id="99658"/>
    <lineage>
        <taxon>Eukaryota</taxon>
        <taxon>Viridiplantae</taxon>
        <taxon>Streptophyta</taxon>
        <taxon>Embryophyta</taxon>
        <taxon>Tracheophyta</taxon>
        <taxon>Spermatophyta</taxon>
        <taxon>Magnoliopsida</taxon>
        <taxon>eudicotyledons</taxon>
        <taxon>Gunneridae</taxon>
        <taxon>Pentapetalae</taxon>
        <taxon>rosids</taxon>
        <taxon>malvids</taxon>
        <taxon>Sapindales</taxon>
        <taxon>Sapindaceae</taxon>
        <taxon>Xanthoceroideae</taxon>
        <taxon>Xanthoceras</taxon>
    </lineage>
</organism>
<comment type="caution">
    <text evidence="4">The sequence shown here is derived from an EMBL/GenBank/DDBJ whole genome shotgun (WGS) entry which is preliminary data.</text>
</comment>
<dbReference type="InterPro" id="IPR008811">
    <property type="entry name" value="Glycosyl_hydrolases_36"/>
</dbReference>
<dbReference type="PANTHER" id="PTHR31268:SF12">
    <property type="entry name" value="GALACTINOL--SUCROSE GALACTOSYLTRANSFERASE"/>
    <property type="match status" value="1"/>
</dbReference>
<sequence>MDDLAVDMIIEGGIGLVNPNQAADLYEAMHSYLADVGVTGVKVDYVCEDHGGRVQLAKAYYDGLSKSLEKNFAGSGLIASMEQCNDFFFLATKQISMARAGDDFWFEDPNGDPMGAYWLQGVHMIHCSYNSLWLGQFVQPDWDMFQSDHPCAEFHAGSRAICGGPVYVSDKVGRHNFNLMRKLVLPDGTILRCQHYALPTRDCLFENPLFDGKTLLKIWNLNKFVGVIGAFNCQGAGWHPEEHKCKAYPQCYKSMRGVLSADDVEWEQKDSTAIHRNAEQYAIYLHKADNLVVKKPKEQINITLQPSSFEIFTVSPVHGLNERAKFAPIGLENMFNSGGAIEGLEYVSKIGVHSEVKIGVKGTGKFLAYSSEKPKEIIVNGETMEFEWSTNGILRFEVPWIGGDLANVHILVN</sequence>
<proteinExistence type="inferred from homology"/>